<dbReference type="EMBL" id="QVTD01000004">
    <property type="protein sequence ID" value="RFU64093.1"/>
    <property type="molecule type" value="Genomic_DNA"/>
</dbReference>
<sequence length="174" mass="20136">MSNYTGFYCKCCGKFLGELPMSYGSPVPDYAYDIPMEEQESRIEMNDDLCIIDDEYYFIRGWIELPVTDGEGPFIWDVWVSLSEANFNKTIENWDIEGREKELEPMFGWLSTSIPCYPETINLKTMVHTRPLGITPYIELEPTEHPLALEQSNGIPMGRIKQLAEELCEQDEQN</sequence>
<reference evidence="1 2" key="1">
    <citation type="submission" date="2018-08" db="EMBL/GenBank/DDBJ databases">
        <title>Bacillus chawlae sp. nov., Bacillus glennii sp. nov., and Bacillus saganii sp. nov. Isolated from the Vehicle Assembly Building at Kennedy Space Center where the Viking Spacecraft were Assembled.</title>
        <authorList>
            <person name="Seuylemezian A."/>
            <person name="Vaishampayan P."/>
        </authorList>
    </citation>
    <scope>NUCLEOTIDE SEQUENCE [LARGE SCALE GENOMIC DNA]</scope>
    <source>
        <strain evidence="1 2">V44-8</strain>
    </source>
</reference>
<gene>
    <name evidence="1" type="ORF">D0466_09135</name>
</gene>
<dbReference type="AlphaFoldDB" id="A0A372LEB3"/>
<dbReference type="InterPro" id="IPR018697">
    <property type="entry name" value="DUF2199"/>
</dbReference>
<accession>A0A372LEB3</accession>
<proteinExistence type="predicted"/>
<protein>
    <submittedName>
        <fullName evidence="1">DUF2199 domain-containing protein</fullName>
    </submittedName>
</protein>
<dbReference type="Proteomes" id="UP000262939">
    <property type="component" value="Unassembled WGS sequence"/>
</dbReference>
<organism evidence="1 2">
    <name type="scientific">Peribacillus glennii</name>
    <dbReference type="NCBI Taxonomy" id="2303991"/>
    <lineage>
        <taxon>Bacteria</taxon>
        <taxon>Bacillati</taxon>
        <taxon>Bacillota</taxon>
        <taxon>Bacilli</taxon>
        <taxon>Bacillales</taxon>
        <taxon>Bacillaceae</taxon>
        <taxon>Peribacillus</taxon>
    </lineage>
</organism>
<dbReference type="Pfam" id="PF09965">
    <property type="entry name" value="DUF2199"/>
    <property type="match status" value="1"/>
</dbReference>
<evidence type="ECO:0000313" key="1">
    <source>
        <dbReference type="EMBL" id="RFU64093.1"/>
    </source>
</evidence>
<evidence type="ECO:0000313" key="2">
    <source>
        <dbReference type="Proteomes" id="UP000262939"/>
    </source>
</evidence>
<dbReference type="RefSeq" id="WP_117322276.1">
    <property type="nucleotide sequence ID" value="NZ_QVTD01000004.1"/>
</dbReference>
<name>A0A372LEB3_9BACI</name>
<comment type="caution">
    <text evidence="1">The sequence shown here is derived from an EMBL/GenBank/DDBJ whole genome shotgun (WGS) entry which is preliminary data.</text>
</comment>
<keyword evidence="2" id="KW-1185">Reference proteome</keyword>
<dbReference type="OrthoDB" id="4404538at2"/>